<organism evidence="15 16">
    <name type="scientific">Rhizophagus irregularis</name>
    <dbReference type="NCBI Taxonomy" id="588596"/>
    <lineage>
        <taxon>Eukaryota</taxon>
        <taxon>Fungi</taxon>
        <taxon>Fungi incertae sedis</taxon>
        <taxon>Mucoromycota</taxon>
        <taxon>Glomeromycotina</taxon>
        <taxon>Glomeromycetes</taxon>
        <taxon>Glomerales</taxon>
        <taxon>Glomeraceae</taxon>
        <taxon>Rhizophagus</taxon>
    </lineage>
</organism>
<feature type="region of interest" description="Disordered" evidence="13">
    <location>
        <begin position="1"/>
        <end position="60"/>
    </location>
</feature>
<evidence type="ECO:0000256" key="11">
    <source>
        <dbReference type="ARBA" id="ARBA00049280"/>
    </source>
</evidence>
<keyword evidence="8" id="KW-0539">Nucleus</keyword>
<comment type="catalytic activity">
    <reaction evidence="10">
        <text>L-seryl-[protein] + ATP = O-phospho-L-seryl-[protein] + ADP + H(+)</text>
        <dbReference type="Rhea" id="RHEA:17989"/>
        <dbReference type="Rhea" id="RHEA-COMP:9863"/>
        <dbReference type="Rhea" id="RHEA-COMP:11604"/>
        <dbReference type="ChEBI" id="CHEBI:15378"/>
        <dbReference type="ChEBI" id="CHEBI:29999"/>
        <dbReference type="ChEBI" id="CHEBI:30616"/>
        <dbReference type="ChEBI" id="CHEBI:83421"/>
        <dbReference type="ChEBI" id="CHEBI:456216"/>
        <dbReference type="EC" id="2.7.11.22"/>
    </reaction>
</comment>
<keyword evidence="16" id="KW-1185">Reference proteome</keyword>
<dbReference type="PANTHER" id="PTHR24056">
    <property type="entry name" value="CELL DIVISION PROTEIN KINASE"/>
    <property type="match status" value="1"/>
</dbReference>
<evidence type="ECO:0000313" key="15">
    <source>
        <dbReference type="EMBL" id="PKY43679.1"/>
    </source>
</evidence>
<comment type="caution">
    <text evidence="15">The sequence shown here is derived from an EMBL/GenBank/DDBJ whole genome shotgun (WGS) entry which is preliminary data.</text>
</comment>
<feature type="compositionally biased region" description="Basic and acidic residues" evidence="13">
    <location>
        <begin position="540"/>
        <end position="558"/>
    </location>
</feature>
<feature type="compositionally biased region" description="Basic and acidic residues" evidence="13">
    <location>
        <begin position="395"/>
        <end position="443"/>
    </location>
</feature>
<dbReference type="InterPro" id="IPR050108">
    <property type="entry name" value="CDK"/>
</dbReference>
<evidence type="ECO:0000256" key="3">
    <source>
        <dbReference type="ARBA" id="ARBA00022527"/>
    </source>
</evidence>
<dbReference type="SMART" id="SM00220">
    <property type="entry name" value="S_TKc"/>
    <property type="match status" value="1"/>
</dbReference>
<protein>
    <submittedName>
        <fullName evidence="15">Kinase-like protein</fullName>
    </submittedName>
</protein>
<evidence type="ECO:0000256" key="1">
    <source>
        <dbReference type="ARBA" id="ARBA00004123"/>
    </source>
</evidence>
<evidence type="ECO:0000256" key="12">
    <source>
        <dbReference type="PROSITE-ProRule" id="PRU10141"/>
    </source>
</evidence>
<evidence type="ECO:0000256" key="9">
    <source>
        <dbReference type="ARBA" id="ARBA00047811"/>
    </source>
</evidence>
<dbReference type="EMBL" id="LLXI01000269">
    <property type="protein sequence ID" value="PKY43679.1"/>
    <property type="molecule type" value="Genomic_DNA"/>
</dbReference>
<keyword evidence="6 15" id="KW-0418">Kinase</keyword>
<feature type="compositionally biased region" description="Basic residues" evidence="13">
    <location>
        <begin position="519"/>
        <end position="528"/>
    </location>
</feature>
<comment type="catalytic activity">
    <reaction evidence="11">
        <text>[DNA-directed RNA polymerase] + ATP = phospho-[DNA-directed RNA polymerase] + ADP + H(+)</text>
        <dbReference type="Rhea" id="RHEA:10216"/>
        <dbReference type="Rhea" id="RHEA-COMP:11321"/>
        <dbReference type="Rhea" id="RHEA-COMP:11322"/>
        <dbReference type="ChEBI" id="CHEBI:15378"/>
        <dbReference type="ChEBI" id="CHEBI:30616"/>
        <dbReference type="ChEBI" id="CHEBI:43176"/>
        <dbReference type="ChEBI" id="CHEBI:68546"/>
        <dbReference type="ChEBI" id="CHEBI:456216"/>
        <dbReference type="EC" id="2.7.11.23"/>
    </reaction>
</comment>
<comment type="subcellular location">
    <subcellularLocation>
        <location evidence="1">Nucleus</location>
    </subcellularLocation>
</comment>
<sequence length="558" mass="63889">MTADDALNLSASPSSTYKTNEHPISPADAPSRPSSQEEHFSFNDSGNEAQGIYSDENGGCSVVTPAGSPYRIKTPKNVQSYSPPHNFYPDHTFVGCSSITDYEIKDKLGEGTFGEVHKGIHKKTKNVVALKRILMHNEKEGIPITAIREIKILRQLSNPNVVTLSDMAFEYGDKEDQPSIYMVFPYMDHDLAGLLENKDVQFAAPQIKCYLRQLLEGTFYLHQQRILHRDLKAANLLIDNNGILKIADFGLSRPIINDKSLTGCVVTRWYRSPELLLGAKRYTPAIDMWAIGCVFGEMLKRQPILMGNSDIHQLEIIYKLCGTPTADTFKDLGISDLQVEPEKESPRKVIAEYERYGEQAADLMDKLLVLDPRQRLNAFQALDHDYLWTDPLPAEPKDLPQYESSHEYNRRNKPKEKKEHNKIEETSSKITSTEKRQGYDRREQRKKSKRARSPERQRDHEPNKKRNRIYIANQEHSKNRRGLADERKDIPENSKRMRKEKRRGSDGDEQEDNSDQPKKRSKKEYRHHSLPEKPGTSRATDSDKADNKADKADKADKK</sequence>
<keyword evidence="3" id="KW-0723">Serine/threonine-protein kinase</keyword>
<keyword evidence="5 12" id="KW-0547">Nucleotide-binding</keyword>
<dbReference type="Pfam" id="PF00069">
    <property type="entry name" value="Pkinase"/>
    <property type="match status" value="1"/>
</dbReference>
<comment type="catalytic activity">
    <reaction evidence="9">
        <text>L-threonyl-[protein] + ATP = O-phospho-L-threonyl-[protein] + ADP + H(+)</text>
        <dbReference type="Rhea" id="RHEA:46608"/>
        <dbReference type="Rhea" id="RHEA-COMP:11060"/>
        <dbReference type="Rhea" id="RHEA-COMP:11605"/>
        <dbReference type="ChEBI" id="CHEBI:15378"/>
        <dbReference type="ChEBI" id="CHEBI:30013"/>
        <dbReference type="ChEBI" id="CHEBI:30616"/>
        <dbReference type="ChEBI" id="CHEBI:61977"/>
        <dbReference type="ChEBI" id="CHEBI:456216"/>
        <dbReference type="EC" id="2.7.11.22"/>
    </reaction>
</comment>
<feature type="compositionally biased region" description="Basic and acidic residues" evidence="13">
    <location>
        <begin position="482"/>
        <end position="495"/>
    </location>
</feature>
<dbReference type="GO" id="GO:0008353">
    <property type="term" value="F:RNA polymerase II CTD heptapeptide repeat kinase activity"/>
    <property type="evidence" value="ECO:0007669"/>
    <property type="project" value="UniProtKB-EC"/>
</dbReference>
<dbReference type="SUPFAM" id="SSF56112">
    <property type="entry name" value="Protein kinase-like (PK-like)"/>
    <property type="match status" value="1"/>
</dbReference>
<evidence type="ECO:0000256" key="8">
    <source>
        <dbReference type="ARBA" id="ARBA00023242"/>
    </source>
</evidence>
<dbReference type="FunFam" id="1.10.510.10:FF:000415">
    <property type="entry name" value="CMGC/CDK/CRK7 protein kinase, variant"/>
    <property type="match status" value="1"/>
</dbReference>
<evidence type="ECO:0000256" key="10">
    <source>
        <dbReference type="ARBA" id="ARBA00048367"/>
    </source>
</evidence>
<dbReference type="GO" id="GO:0005524">
    <property type="term" value="F:ATP binding"/>
    <property type="evidence" value="ECO:0007669"/>
    <property type="project" value="UniProtKB-UniRule"/>
</dbReference>
<dbReference type="InterPro" id="IPR008271">
    <property type="entry name" value="Ser/Thr_kinase_AS"/>
</dbReference>
<gene>
    <name evidence="15" type="ORF">RhiirA4_341245</name>
</gene>
<dbReference type="InterPro" id="IPR000719">
    <property type="entry name" value="Prot_kinase_dom"/>
</dbReference>
<dbReference type="VEuPathDB" id="FungiDB:RhiirFUN_023368"/>
<dbReference type="GO" id="GO:0004693">
    <property type="term" value="F:cyclin-dependent protein serine/threonine kinase activity"/>
    <property type="evidence" value="ECO:0007669"/>
    <property type="project" value="UniProtKB-EC"/>
</dbReference>
<feature type="domain" description="Protein kinase" evidence="14">
    <location>
        <begin position="102"/>
        <end position="387"/>
    </location>
</feature>
<evidence type="ECO:0000256" key="2">
    <source>
        <dbReference type="ARBA" id="ARBA00006485"/>
    </source>
</evidence>
<dbReference type="VEuPathDB" id="FungiDB:FUN_003474"/>
<dbReference type="InterPro" id="IPR011009">
    <property type="entry name" value="Kinase-like_dom_sf"/>
</dbReference>
<dbReference type="PANTHER" id="PTHR24056:SF233">
    <property type="entry name" value="CYCLIN-DEPENDENT KINASE 9"/>
    <property type="match status" value="1"/>
</dbReference>
<keyword evidence="7 12" id="KW-0067">ATP-binding</keyword>
<feature type="region of interest" description="Disordered" evidence="13">
    <location>
        <begin position="394"/>
        <end position="558"/>
    </location>
</feature>
<dbReference type="PROSITE" id="PS00108">
    <property type="entry name" value="PROTEIN_KINASE_ST"/>
    <property type="match status" value="1"/>
</dbReference>
<feature type="binding site" evidence="12">
    <location>
        <position position="131"/>
    </location>
    <ligand>
        <name>ATP</name>
        <dbReference type="ChEBI" id="CHEBI:30616"/>
    </ligand>
</feature>
<reference evidence="15 16" key="1">
    <citation type="submission" date="2015-10" db="EMBL/GenBank/DDBJ databases">
        <title>Genome analyses suggest a sexual origin of heterokaryosis in a supposedly ancient asexual fungus.</title>
        <authorList>
            <person name="Ropars J."/>
            <person name="Sedzielewska K."/>
            <person name="Noel J."/>
            <person name="Charron P."/>
            <person name="Farinelli L."/>
            <person name="Marton T."/>
            <person name="Kruger M."/>
            <person name="Pelin A."/>
            <person name="Brachmann A."/>
            <person name="Corradi N."/>
        </authorList>
    </citation>
    <scope>NUCLEOTIDE SEQUENCE [LARGE SCALE GENOMIC DNA]</scope>
    <source>
        <strain evidence="15 16">A4</strain>
    </source>
</reference>
<evidence type="ECO:0000259" key="14">
    <source>
        <dbReference type="PROSITE" id="PS50011"/>
    </source>
</evidence>
<keyword evidence="4" id="KW-0808">Transferase</keyword>
<evidence type="ECO:0000313" key="16">
    <source>
        <dbReference type="Proteomes" id="UP000234323"/>
    </source>
</evidence>
<evidence type="ECO:0000256" key="13">
    <source>
        <dbReference type="SAM" id="MobiDB-lite"/>
    </source>
</evidence>
<dbReference type="InterPro" id="IPR017441">
    <property type="entry name" value="Protein_kinase_ATP_BS"/>
</dbReference>
<dbReference type="AlphaFoldDB" id="A0A2I1GAP5"/>
<dbReference type="FunFam" id="3.30.200.20:FF:000124">
    <property type="entry name" value="Cyclin-dependent kinase 4"/>
    <property type="match status" value="1"/>
</dbReference>
<dbReference type="Proteomes" id="UP000234323">
    <property type="component" value="Unassembled WGS sequence"/>
</dbReference>
<dbReference type="PROSITE" id="PS00107">
    <property type="entry name" value="PROTEIN_KINASE_ATP"/>
    <property type="match status" value="1"/>
</dbReference>
<name>A0A2I1GAP5_9GLOM</name>
<dbReference type="PROSITE" id="PS50011">
    <property type="entry name" value="PROTEIN_KINASE_DOM"/>
    <property type="match status" value="1"/>
</dbReference>
<dbReference type="Gene3D" id="3.30.200.20">
    <property type="entry name" value="Phosphorylase Kinase, domain 1"/>
    <property type="match status" value="1"/>
</dbReference>
<feature type="compositionally biased region" description="Polar residues" evidence="13">
    <location>
        <begin position="9"/>
        <end position="18"/>
    </location>
</feature>
<dbReference type="Gene3D" id="1.10.510.10">
    <property type="entry name" value="Transferase(Phosphotransferase) domain 1"/>
    <property type="match status" value="1"/>
</dbReference>
<evidence type="ECO:0000256" key="5">
    <source>
        <dbReference type="ARBA" id="ARBA00022741"/>
    </source>
</evidence>
<accession>A0A2I1GAP5</accession>
<feature type="compositionally biased region" description="Basic and acidic residues" evidence="13">
    <location>
        <begin position="452"/>
        <end position="464"/>
    </location>
</feature>
<evidence type="ECO:0000256" key="7">
    <source>
        <dbReference type="ARBA" id="ARBA00022840"/>
    </source>
</evidence>
<comment type="similarity">
    <text evidence="2">Belongs to the protein kinase superfamily. CMGC Ser/Thr protein kinase family. CDC2/CDKX subfamily.</text>
</comment>
<proteinExistence type="inferred from homology"/>
<dbReference type="VEuPathDB" id="FungiDB:RhiirA1_411770"/>
<evidence type="ECO:0000256" key="6">
    <source>
        <dbReference type="ARBA" id="ARBA00022777"/>
    </source>
</evidence>
<dbReference type="GO" id="GO:0005634">
    <property type="term" value="C:nucleus"/>
    <property type="evidence" value="ECO:0007669"/>
    <property type="project" value="UniProtKB-SubCell"/>
</dbReference>
<evidence type="ECO:0000256" key="4">
    <source>
        <dbReference type="ARBA" id="ARBA00022679"/>
    </source>
</evidence>